<evidence type="ECO:0000256" key="1">
    <source>
        <dbReference type="SAM" id="MobiDB-lite"/>
    </source>
</evidence>
<protein>
    <submittedName>
        <fullName evidence="2">Uncharacterized protein</fullName>
    </submittedName>
</protein>
<feature type="region of interest" description="Disordered" evidence="1">
    <location>
        <begin position="544"/>
        <end position="599"/>
    </location>
</feature>
<feature type="region of interest" description="Disordered" evidence="1">
    <location>
        <begin position="414"/>
        <end position="446"/>
    </location>
</feature>
<feature type="compositionally biased region" description="Basic and acidic residues" evidence="1">
    <location>
        <begin position="248"/>
        <end position="263"/>
    </location>
</feature>
<dbReference type="InterPro" id="IPR017956">
    <property type="entry name" value="AT_hook_DNA-bd_motif"/>
</dbReference>
<feature type="compositionally biased region" description="Basic residues" evidence="1">
    <location>
        <begin position="860"/>
        <end position="872"/>
    </location>
</feature>
<keyword evidence="3" id="KW-1185">Reference proteome</keyword>
<feature type="compositionally biased region" description="Low complexity" evidence="1">
    <location>
        <begin position="1143"/>
        <end position="1156"/>
    </location>
</feature>
<feature type="compositionally biased region" description="Basic and acidic residues" evidence="1">
    <location>
        <begin position="896"/>
        <end position="912"/>
    </location>
</feature>
<evidence type="ECO:0000313" key="3">
    <source>
        <dbReference type="Proteomes" id="UP000799757"/>
    </source>
</evidence>
<feature type="compositionally biased region" description="Polar residues" evidence="1">
    <location>
        <begin position="555"/>
        <end position="567"/>
    </location>
</feature>
<feature type="region of interest" description="Disordered" evidence="1">
    <location>
        <begin position="1"/>
        <end position="300"/>
    </location>
</feature>
<feature type="region of interest" description="Disordered" evidence="1">
    <location>
        <begin position="979"/>
        <end position="998"/>
    </location>
</feature>
<accession>A0A6A6XVZ2</accession>
<feature type="compositionally biased region" description="Basic residues" evidence="1">
    <location>
        <begin position="284"/>
        <end position="293"/>
    </location>
</feature>
<feature type="region of interest" description="Disordered" evidence="1">
    <location>
        <begin position="506"/>
        <end position="527"/>
    </location>
</feature>
<dbReference type="Proteomes" id="UP000799757">
    <property type="component" value="Unassembled WGS sequence"/>
</dbReference>
<sequence length="1374" mass="150460">MAPRRVTPAGSSEDLDRSYPESSPDPLNGSITANKPRRKPARTSKAPLASSSPSKQNRRPSIAEQVLEEFSSPSKSMVLSTGRPGGASPWRIKVTVEAEPGSDSNMESPLVKRLTRTKTTTVPLKDPDASSPVKRLGRPRKSEAATSAKPKRSGTPVRKGPQSQGRRSSVGAADVDTTDSAPKKRAGRPRKSIQPALEDSEMLAESEDPLQETSLMDATTMSVADADTTEGAPKARGGRLRNKQPTIQDKETSTESKKQDKETSSIYAGAISETQEAKVSNTAPKKRRGRPRKSQLANEETGILDVIEDLIDTNSTTSVKSQTKLPDFQATIATLEPTPQFAVPVIQTTLATPQEPQPKSISGPPLKSISLLQPKEMARKHKLIEYDEPTVFTPPDTDLSRRLRARKDTPAAKGIIILSDSSDEDSSISTPSGTDEEAGVDEVQREDPLLDAVIRSEETRLIQAIDDDEDNDDELQDVTNFAFDEGATRMADDTTILESENFSMVSVDSLPSSSGHSSPPIENASRSTAVENIDSVLDQSYLQLPPLASRKTRSSPRQLAKSPSETSYVAPVTYQMRSSPPVPPRREHTPSIDSRCPSNPPAIVPAHFSPSKAELPKLGRVVKAGVALQGVLDPNRITPTTQSSKRALGKQRDALDDLFRGFSEGTRRELQAGLRLGEQLAQQKHASRESSPALSSPCKVAIPAESSDDVFCPQAKHRLSRLLTPEDQADYTLPLPPAPTGNNEVQYPTLRANEQDSQLISPARSDDEMSWRADTPPVSEITADGRGFVTAINEQGEEVRGTKIYIIAEEEQEDYSDIWQEEASRSSESLAAEDTASESTSEKTPHLQDLFTNDSLIKPARGKLPKTWRRKSSSNFNYSDEAEPEPEQLVSPLSTESHDSVPTKMDKGKGKVVEPPTVEEQYLDYEDDEFSEASDDTGMFFHSNLPNVFDNKRKAEKKVQKPEDVDMSMLLGDGQSLVPESSPTADVMKTPSKQNPFKNTPLRFVALQTSPVKSSPLRQEMRVSDSEESYQQGLEESSILPASSPFRTMVDDGSMTMCSDAQQFRAEMEGQTNSSIRHLRNEADDYLDAYEPQERTLEEIQEVTEPSRTYQSTMLPSSPPQAIEASILAPKRAYAPLFEDAMSATTSSSNARNSSTVAPEKRPTRKPTSIPVIAKAPSAKEVPQTSLFTRLTSSLWGALGTPAPPALHPVARKFDALPKVEPWTKTHYKTLDALFQLHKKQPTLFAPSASSSTSNTNNALLAWFQGLYEKKGCKFVGARFSSWGYNVTLTESLVILCAVYMQLLTRNDIADYEEGSGKQIQMGDCGPGVAGTMIDGNEVVRRLTSVIMGEQLRRDEREGREIKREGAMTVVWPK</sequence>
<organism evidence="2 3">
    <name type="scientific">Melanomma pulvis-pyrius CBS 109.77</name>
    <dbReference type="NCBI Taxonomy" id="1314802"/>
    <lineage>
        <taxon>Eukaryota</taxon>
        <taxon>Fungi</taxon>
        <taxon>Dikarya</taxon>
        <taxon>Ascomycota</taxon>
        <taxon>Pezizomycotina</taxon>
        <taxon>Dothideomycetes</taxon>
        <taxon>Pleosporomycetidae</taxon>
        <taxon>Pleosporales</taxon>
        <taxon>Melanommataceae</taxon>
        <taxon>Melanomma</taxon>
    </lineage>
</organism>
<feature type="compositionally biased region" description="Polar residues" evidence="1">
    <location>
        <begin position="272"/>
        <end position="283"/>
    </location>
</feature>
<dbReference type="GO" id="GO:0003677">
    <property type="term" value="F:DNA binding"/>
    <property type="evidence" value="ECO:0007669"/>
    <property type="project" value="InterPro"/>
</dbReference>
<gene>
    <name evidence="2" type="ORF">K505DRAFT_320324</name>
</gene>
<name>A0A6A6XVZ2_9PLEO</name>
<dbReference type="SMART" id="SM00384">
    <property type="entry name" value="AT_hook"/>
    <property type="match status" value="3"/>
</dbReference>
<evidence type="ECO:0000313" key="2">
    <source>
        <dbReference type="EMBL" id="KAF2800672.1"/>
    </source>
</evidence>
<feature type="region of interest" description="Disordered" evidence="1">
    <location>
        <begin position="819"/>
        <end position="916"/>
    </location>
</feature>
<feature type="compositionally biased region" description="Low complexity" evidence="1">
    <location>
        <begin position="109"/>
        <end position="124"/>
    </location>
</feature>
<feature type="region of interest" description="Disordered" evidence="1">
    <location>
        <begin position="1143"/>
        <end position="1167"/>
    </location>
</feature>
<dbReference type="EMBL" id="MU001744">
    <property type="protein sequence ID" value="KAF2800672.1"/>
    <property type="molecule type" value="Genomic_DNA"/>
</dbReference>
<feature type="compositionally biased region" description="Polar residues" evidence="1">
    <location>
        <begin position="211"/>
        <end position="222"/>
    </location>
</feature>
<feature type="compositionally biased region" description="Low complexity" evidence="1">
    <location>
        <begin position="44"/>
        <end position="55"/>
    </location>
</feature>
<proteinExistence type="predicted"/>
<reference evidence="2" key="1">
    <citation type="journal article" date="2020" name="Stud. Mycol.">
        <title>101 Dothideomycetes genomes: a test case for predicting lifestyles and emergence of pathogens.</title>
        <authorList>
            <person name="Haridas S."/>
            <person name="Albert R."/>
            <person name="Binder M."/>
            <person name="Bloem J."/>
            <person name="Labutti K."/>
            <person name="Salamov A."/>
            <person name="Andreopoulos B."/>
            <person name="Baker S."/>
            <person name="Barry K."/>
            <person name="Bills G."/>
            <person name="Bluhm B."/>
            <person name="Cannon C."/>
            <person name="Castanera R."/>
            <person name="Culley D."/>
            <person name="Daum C."/>
            <person name="Ezra D."/>
            <person name="Gonzalez J."/>
            <person name="Henrissat B."/>
            <person name="Kuo A."/>
            <person name="Liang C."/>
            <person name="Lipzen A."/>
            <person name="Lutzoni F."/>
            <person name="Magnuson J."/>
            <person name="Mondo S."/>
            <person name="Nolan M."/>
            <person name="Ohm R."/>
            <person name="Pangilinan J."/>
            <person name="Park H.-J."/>
            <person name="Ramirez L."/>
            <person name="Alfaro M."/>
            <person name="Sun H."/>
            <person name="Tritt A."/>
            <person name="Yoshinaga Y."/>
            <person name="Zwiers L.-H."/>
            <person name="Turgeon B."/>
            <person name="Goodwin S."/>
            <person name="Spatafora J."/>
            <person name="Crous P."/>
            <person name="Grigoriev I."/>
        </authorList>
    </citation>
    <scope>NUCLEOTIDE SEQUENCE</scope>
    <source>
        <strain evidence="2">CBS 109.77</strain>
    </source>
</reference>
<feature type="compositionally biased region" description="Acidic residues" evidence="1">
    <location>
        <begin position="198"/>
        <end position="210"/>
    </location>
</feature>
<dbReference type="OrthoDB" id="3946221at2759"/>
<feature type="compositionally biased region" description="Low complexity" evidence="1">
    <location>
        <begin position="506"/>
        <end position="520"/>
    </location>
</feature>